<feature type="transmembrane region" description="Helical" evidence="1">
    <location>
        <begin position="323"/>
        <end position="340"/>
    </location>
</feature>
<protein>
    <submittedName>
        <fullName evidence="2">EpsG family protein</fullName>
    </submittedName>
</protein>
<gene>
    <name evidence="2" type="ORF">FYJ33_15260</name>
</gene>
<feature type="transmembrane region" description="Helical" evidence="1">
    <location>
        <begin position="161"/>
        <end position="182"/>
    </location>
</feature>
<dbReference type="Pfam" id="PF14897">
    <property type="entry name" value="EpsG"/>
    <property type="match status" value="1"/>
</dbReference>
<keyword evidence="3" id="KW-1185">Reference proteome</keyword>
<evidence type="ECO:0000256" key="1">
    <source>
        <dbReference type="SAM" id="Phobius"/>
    </source>
</evidence>
<reference evidence="2 3" key="1">
    <citation type="submission" date="2019-08" db="EMBL/GenBank/DDBJ databases">
        <title>In-depth cultivation of the pig gut microbiome towards novel bacterial diversity and tailored functional studies.</title>
        <authorList>
            <person name="Wylensek D."/>
            <person name="Hitch T.C.A."/>
            <person name="Clavel T."/>
        </authorList>
    </citation>
    <scope>NUCLEOTIDE SEQUENCE [LARGE SCALE GENOMIC DNA]</scope>
    <source>
        <strain evidence="2 3">WCA-383-APC-5B</strain>
    </source>
</reference>
<comment type="caution">
    <text evidence="2">The sequence shown here is derived from an EMBL/GenBank/DDBJ whole genome shotgun (WGS) entry which is preliminary data.</text>
</comment>
<proteinExistence type="predicted"/>
<keyword evidence="1" id="KW-0812">Transmembrane</keyword>
<evidence type="ECO:0000313" key="3">
    <source>
        <dbReference type="Proteomes" id="UP000460287"/>
    </source>
</evidence>
<dbReference type="InterPro" id="IPR049458">
    <property type="entry name" value="EpsG-like"/>
</dbReference>
<dbReference type="Proteomes" id="UP000460287">
    <property type="component" value="Unassembled WGS sequence"/>
</dbReference>
<feature type="transmembrane region" description="Helical" evidence="1">
    <location>
        <begin position="271"/>
        <end position="288"/>
    </location>
</feature>
<feature type="transmembrane region" description="Helical" evidence="1">
    <location>
        <begin position="230"/>
        <end position="259"/>
    </location>
</feature>
<name>A0A7X2T2I9_9CLOT</name>
<accession>A0A7X2T2I9</accession>
<keyword evidence="1" id="KW-0472">Membrane</keyword>
<feature type="transmembrane region" description="Helical" evidence="1">
    <location>
        <begin position="31"/>
        <end position="49"/>
    </location>
</feature>
<keyword evidence="1" id="KW-1133">Transmembrane helix</keyword>
<dbReference type="AlphaFoldDB" id="A0A7X2T2I9"/>
<feature type="transmembrane region" description="Helical" evidence="1">
    <location>
        <begin position="87"/>
        <end position="107"/>
    </location>
</feature>
<feature type="transmembrane region" description="Helical" evidence="1">
    <location>
        <begin position="194"/>
        <end position="218"/>
    </location>
</feature>
<feature type="transmembrane region" description="Helical" evidence="1">
    <location>
        <begin position="113"/>
        <end position="131"/>
    </location>
</feature>
<organism evidence="2 3">
    <name type="scientific">Inconstantimicrobium porci</name>
    <dbReference type="NCBI Taxonomy" id="2652291"/>
    <lineage>
        <taxon>Bacteria</taxon>
        <taxon>Bacillati</taxon>
        <taxon>Bacillota</taxon>
        <taxon>Clostridia</taxon>
        <taxon>Eubacteriales</taxon>
        <taxon>Clostridiaceae</taxon>
        <taxon>Inconstantimicrobium</taxon>
    </lineage>
</organism>
<sequence length="365" mass="42640">MIYLLILFFIFILAFLDVSDDAVFPKYKNTLLIFCFMLMFIIAGFRYQVGYDFNSYERIYNNITLSNFRGNNLEIGFSLFVCLLKKIGLGFPVMIMLIAMASIFIKYKVIREYSVYPFISLLVYFSANFIIQDFGQIRQGLAIAFTLYSIKYIKDKKLFKYLIVMMMAIMFHYSAVLFLPMYWLARINVNKKVIATALIVSGVFFVCSKSGVIDYVVLKVINQPYISYKYVAYMSSAGGIGIFKLTFLSRLVIFTLFYVLRDKIKENCECYNILSMAYLISIFMYVAFNFNGALATRGALYFKIVEILIIPQIIYAVKDKIIMFNGLMILYLFTFKDLYFEIMSSSDRFMPYRNLISEFLRNVFS</sequence>
<dbReference type="EMBL" id="VULX01000046">
    <property type="protein sequence ID" value="MSR92684.1"/>
    <property type="molecule type" value="Genomic_DNA"/>
</dbReference>
<evidence type="ECO:0000313" key="2">
    <source>
        <dbReference type="EMBL" id="MSR92684.1"/>
    </source>
</evidence>
<dbReference type="RefSeq" id="WP_154532808.1">
    <property type="nucleotide sequence ID" value="NZ_JAQXTV010000125.1"/>
</dbReference>